<gene>
    <name evidence="9" type="ORF">HYPBUDRAFT_105197</name>
</gene>
<name>A0A1E4RN62_9ASCO</name>
<dbReference type="PANTHER" id="PTHR13391">
    <property type="entry name" value="MITOCHONDRIAL DISTRIBUTION REGULATOR MISATO"/>
    <property type="match status" value="1"/>
</dbReference>
<dbReference type="InterPro" id="IPR019605">
    <property type="entry name" value="Misato_II_tubulin-like"/>
</dbReference>
<sequence length="465" mass="52969">MNEVISISASHHANHVLASLYNNQESHLPYSPKAPINHWNQVFLNANKLPNGRTNYSPRVIIYELTGGLGSYSPFKYFENAADISGPTVIETGIKVPKNDYQKQLDNGKPTDPTTLTDKTVHYWSDYNKMIYKPTSLVTLSNWNHEVNGKGHHRLFPNIEFNYFHQGVEEYKEVQDDTIEEFRKNLENCDLVQGCNFLSDIDSSWGGFTNSLITDIKDEFFNNGINNKYNLWAYTFSGKTPTKLLPTLNKIKSLVEFSKNSSLVLPLSLDTSSLLLNSDFNPDNELLRGYNDRNIVNEINIHQLPTQDDHMSYTLQSVNIMDYYNSVPSITSPPTKPGIINLGLNKKTNEKSISKSFIVPDNSSLELESSLTTHVYTNPALNDITKVDTFPSILELKQVYIEMNQSSALKNDFKEYRKIISRVRPGSGDVAQEIIEDKQELMEDLSNIIEEYIIGYEDESDEEFD</sequence>
<evidence type="ECO:0000256" key="2">
    <source>
        <dbReference type="ARBA" id="ARBA00004173"/>
    </source>
</evidence>
<keyword evidence="6" id="KW-0496">Mitochondrion</keyword>
<evidence type="ECO:0000259" key="7">
    <source>
        <dbReference type="Pfam" id="PF10644"/>
    </source>
</evidence>
<dbReference type="Pfam" id="PF10644">
    <property type="entry name" value="Misat_Tub_SegII"/>
    <property type="match status" value="1"/>
</dbReference>
<keyword evidence="10" id="KW-1185">Reference proteome</keyword>
<comment type="subcellular location">
    <subcellularLocation>
        <location evidence="2">Mitochondrion</location>
    </subcellularLocation>
</comment>
<dbReference type="InterPro" id="IPR036525">
    <property type="entry name" value="Tubulin/FtsZ_GTPase_sf"/>
</dbReference>
<dbReference type="RefSeq" id="XP_020077760.1">
    <property type="nucleotide sequence ID" value="XM_020218396.1"/>
</dbReference>
<dbReference type="GeneID" id="30992946"/>
<protein>
    <recommendedName>
        <fullName evidence="4">Protein DML1</fullName>
    </recommendedName>
    <alternativeName>
        <fullName evidence="5">Protein dml1</fullName>
    </alternativeName>
</protein>
<evidence type="ECO:0000313" key="10">
    <source>
        <dbReference type="Proteomes" id="UP000095085"/>
    </source>
</evidence>
<dbReference type="InterPro" id="IPR049942">
    <property type="entry name" value="DML1/Misato"/>
</dbReference>
<evidence type="ECO:0000256" key="1">
    <source>
        <dbReference type="ARBA" id="ARBA00003757"/>
    </source>
</evidence>
<dbReference type="SUPFAM" id="SSF52490">
    <property type="entry name" value="Tubulin nucleotide-binding domain-like"/>
    <property type="match status" value="1"/>
</dbReference>
<evidence type="ECO:0000256" key="4">
    <source>
        <dbReference type="ARBA" id="ARBA00014097"/>
    </source>
</evidence>
<reference evidence="10" key="1">
    <citation type="submission" date="2016-05" db="EMBL/GenBank/DDBJ databases">
        <title>Comparative genomics of biotechnologically important yeasts.</title>
        <authorList>
            <consortium name="DOE Joint Genome Institute"/>
            <person name="Riley R."/>
            <person name="Haridas S."/>
            <person name="Wolfe K.H."/>
            <person name="Lopes M.R."/>
            <person name="Hittinger C.T."/>
            <person name="Goker M."/>
            <person name="Salamov A."/>
            <person name="Wisecaver J."/>
            <person name="Long T.M."/>
            <person name="Aerts A.L."/>
            <person name="Barry K."/>
            <person name="Choi C."/>
            <person name="Clum A."/>
            <person name="Coughlan A.Y."/>
            <person name="Deshpande S."/>
            <person name="Douglass A.P."/>
            <person name="Hanson S.J."/>
            <person name="Klenk H.-P."/>
            <person name="Labutti K."/>
            <person name="Lapidus A."/>
            <person name="Lindquist E."/>
            <person name="Lipzen A."/>
            <person name="Meier-Kolthoff J.P."/>
            <person name="Ohm R.A."/>
            <person name="Otillar R.P."/>
            <person name="Pangilinan J."/>
            <person name="Peng Y."/>
            <person name="Rokas A."/>
            <person name="Rosa C.A."/>
            <person name="Scheuner C."/>
            <person name="Sibirny A.A."/>
            <person name="Slot J.C."/>
            <person name="Stielow J.B."/>
            <person name="Sun H."/>
            <person name="Kurtzman C.P."/>
            <person name="Blackwell M."/>
            <person name="Grigoriev I.V."/>
            <person name="Jeffries T.W."/>
        </authorList>
    </citation>
    <scope>NUCLEOTIDE SEQUENCE [LARGE SCALE GENOMIC DNA]</scope>
    <source>
        <strain evidence="10">NRRL Y-1933</strain>
    </source>
</reference>
<evidence type="ECO:0000256" key="6">
    <source>
        <dbReference type="ARBA" id="ARBA00023128"/>
    </source>
</evidence>
<evidence type="ECO:0000259" key="8">
    <source>
        <dbReference type="Pfam" id="PF14881"/>
    </source>
</evidence>
<dbReference type="Proteomes" id="UP000095085">
    <property type="component" value="Unassembled WGS sequence"/>
</dbReference>
<dbReference type="Gene3D" id="3.40.50.1440">
    <property type="entry name" value="Tubulin/FtsZ, GTPase domain"/>
    <property type="match status" value="1"/>
</dbReference>
<dbReference type="GO" id="GO:0007005">
    <property type="term" value="P:mitochondrion organization"/>
    <property type="evidence" value="ECO:0007669"/>
    <property type="project" value="InterPro"/>
</dbReference>
<dbReference type="Pfam" id="PF14881">
    <property type="entry name" value="Tubulin_3"/>
    <property type="match status" value="1"/>
</dbReference>
<evidence type="ECO:0000256" key="5">
    <source>
        <dbReference type="ARBA" id="ARBA00022030"/>
    </source>
</evidence>
<dbReference type="PANTHER" id="PTHR13391:SF0">
    <property type="entry name" value="PROTEIN MISATO HOMOLOG 1"/>
    <property type="match status" value="1"/>
</dbReference>
<proteinExistence type="inferred from homology"/>
<feature type="domain" description="DML1/Misato tubulin" evidence="8">
    <location>
        <begin position="114"/>
        <end position="269"/>
    </location>
</feature>
<organism evidence="9 10">
    <name type="scientific">Hyphopichia burtonii NRRL Y-1933</name>
    <dbReference type="NCBI Taxonomy" id="984485"/>
    <lineage>
        <taxon>Eukaryota</taxon>
        <taxon>Fungi</taxon>
        <taxon>Dikarya</taxon>
        <taxon>Ascomycota</taxon>
        <taxon>Saccharomycotina</taxon>
        <taxon>Pichiomycetes</taxon>
        <taxon>Debaryomycetaceae</taxon>
        <taxon>Hyphopichia</taxon>
    </lineage>
</organism>
<evidence type="ECO:0000256" key="3">
    <source>
        <dbReference type="ARBA" id="ARBA00008507"/>
    </source>
</evidence>
<accession>A0A1E4RN62</accession>
<dbReference type="OrthoDB" id="271881at2759"/>
<dbReference type="AlphaFoldDB" id="A0A1E4RN62"/>
<feature type="domain" description="Misato Segment II tubulin-like" evidence="7">
    <location>
        <begin position="3"/>
        <end position="106"/>
    </location>
</feature>
<dbReference type="GO" id="GO:0005739">
    <property type="term" value="C:mitochondrion"/>
    <property type="evidence" value="ECO:0007669"/>
    <property type="project" value="UniProtKB-SubCell"/>
</dbReference>
<comment type="similarity">
    <text evidence="3">Belongs to the misato family.</text>
</comment>
<dbReference type="EMBL" id="KV454539">
    <property type="protein sequence ID" value="ODV68693.1"/>
    <property type="molecule type" value="Genomic_DNA"/>
</dbReference>
<comment type="function">
    <text evidence="1">Involved in the partitioning of the mitochondrial organelle and mitochondrial DNA (mtDNA) inheritance.</text>
</comment>
<dbReference type="InterPro" id="IPR029209">
    <property type="entry name" value="DML1/Misato_tubulin"/>
</dbReference>
<dbReference type="STRING" id="984485.A0A1E4RN62"/>
<evidence type="ECO:0000313" key="9">
    <source>
        <dbReference type="EMBL" id="ODV68693.1"/>
    </source>
</evidence>